<feature type="transmembrane region" description="Helical" evidence="1">
    <location>
        <begin position="91"/>
        <end position="113"/>
    </location>
</feature>
<feature type="transmembrane region" description="Helical" evidence="1">
    <location>
        <begin position="296"/>
        <end position="323"/>
    </location>
</feature>
<feature type="transmembrane region" description="Helical" evidence="1">
    <location>
        <begin position="183"/>
        <end position="202"/>
    </location>
</feature>
<evidence type="ECO:0000256" key="1">
    <source>
        <dbReference type="SAM" id="Phobius"/>
    </source>
</evidence>
<evidence type="ECO:0000313" key="2">
    <source>
        <dbReference type="EMBL" id="JAB72499.1"/>
    </source>
</evidence>
<feature type="transmembrane region" description="Helical" evidence="1">
    <location>
        <begin position="20"/>
        <end position="50"/>
    </location>
</feature>
<dbReference type="EMBL" id="GANP01011969">
    <property type="protein sequence ID" value="JAB72499.1"/>
    <property type="molecule type" value="mRNA"/>
</dbReference>
<reference evidence="2" key="1">
    <citation type="journal article" date="2015" name="Sci. Rep.">
        <title>Tissue- and time-dependent transcription in Ixodes ricinus salivary glands and midguts when blood feeding on the vertebrate host.</title>
        <authorList>
            <person name="Kotsyfakis M."/>
            <person name="Schwarz A."/>
            <person name="Erhart J."/>
            <person name="Ribeiro J.M."/>
        </authorList>
    </citation>
    <scope>NUCLEOTIDE SEQUENCE</scope>
    <source>
        <tissue evidence="2">Salivary gland and midgut</tissue>
    </source>
</reference>
<name>V5H689_IXORI</name>
<feature type="transmembrane region" description="Helical" evidence="1">
    <location>
        <begin position="133"/>
        <end position="154"/>
    </location>
</feature>
<accession>V5H689</accession>
<keyword evidence="1" id="KW-0812">Transmembrane</keyword>
<protein>
    <submittedName>
        <fullName evidence="2">Uncharacterized protein</fullName>
    </submittedName>
</protein>
<sequence>MCLPWLIFFTFRVISTVFSFSWLLVLPVCAIVFGISAFSSLSLAISSALLASQLIPTVIRQWFPFLEMIVVSFVMVFPLMFVPHWVSELHLMLLAFIEPLFLVMEVVQIVSLVRWTNGCAQEGIDNQPTIWKALVISVTLSCWVASVYFMLHLFRMDDTGLVTALLVLNVLAHLVNYFADEGIISDAAIVLLISTVTLWLGYMENDVSDIICSAVHAVEPGGGDGSLLSMLMTLPSISTGALTRTLRGLSSVTGAAFWTGVVLRVSLAVAFVRGFLAGSRDDDDEYDRPKLLSSLVPVRVVATALALVAYSQVLLVVLVWTAATTRSCARAGRRRRCYWSSPTKRSSSSLDRLV</sequence>
<feature type="transmembrane region" description="Helical" evidence="1">
    <location>
        <begin position="62"/>
        <end position="85"/>
    </location>
</feature>
<organism evidence="2">
    <name type="scientific">Ixodes ricinus</name>
    <name type="common">Common tick</name>
    <name type="synonym">Acarus ricinus</name>
    <dbReference type="NCBI Taxonomy" id="34613"/>
    <lineage>
        <taxon>Eukaryota</taxon>
        <taxon>Metazoa</taxon>
        <taxon>Ecdysozoa</taxon>
        <taxon>Arthropoda</taxon>
        <taxon>Chelicerata</taxon>
        <taxon>Arachnida</taxon>
        <taxon>Acari</taxon>
        <taxon>Parasitiformes</taxon>
        <taxon>Ixodida</taxon>
        <taxon>Ixodoidea</taxon>
        <taxon>Ixodidae</taxon>
        <taxon>Ixodinae</taxon>
        <taxon>Ixodes</taxon>
    </lineage>
</organism>
<keyword evidence="1" id="KW-1133">Transmembrane helix</keyword>
<dbReference type="AlphaFoldDB" id="V5H689"/>
<proteinExistence type="evidence at transcript level"/>
<feature type="transmembrane region" description="Helical" evidence="1">
    <location>
        <begin position="255"/>
        <end position="276"/>
    </location>
</feature>
<keyword evidence="1" id="KW-0472">Membrane</keyword>